<evidence type="ECO:0000256" key="1">
    <source>
        <dbReference type="ARBA" id="ARBA00093462"/>
    </source>
</evidence>
<comment type="caution">
    <text evidence="4">The sequence shown here is derived from an EMBL/GenBank/DDBJ whole genome shotgun (WGS) entry which is preliminary data.</text>
</comment>
<name>A0ABS2SNI2_9BACI</name>
<dbReference type="SUPFAM" id="SSF158499">
    <property type="entry name" value="DnaD domain-like"/>
    <property type="match status" value="1"/>
</dbReference>
<dbReference type="EMBL" id="JAFBCV010000001">
    <property type="protein sequence ID" value="MBM7837070.1"/>
    <property type="molecule type" value="Genomic_DNA"/>
</dbReference>
<dbReference type="Pfam" id="PF07261">
    <property type="entry name" value="DnaB_2"/>
    <property type="match status" value="1"/>
</dbReference>
<dbReference type="Proteomes" id="UP001179280">
    <property type="component" value="Unassembled WGS sequence"/>
</dbReference>
<reference evidence="4" key="1">
    <citation type="submission" date="2021-01" db="EMBL/GenBank/DDBJ databases">
        <title>Genomic Encyclopedia of Type Strains, Phase IV (KMG-IV): sequencing the most valuable type-strain genomes for metagenomic binning, comparative biology and taxonomic classification.</title>
        <authorList>
            <person name="Goeker M."/>
        </authorList>
    </citation>
    <scope>NUCLEOTIDE SEQUENCE</scope>
    <source>
        <strain evidence="4">DSM 21943</strain>
    </source>
</reference>
<proteinExistence type="inferred from homology"/>
<evidence type="ECO:0000313" key="4">
    <source>
        <dbReference type="EMBL" id="MBM7837070.1"/>
    </source>
</evidence>
<feature type="region of interest" description="Disordered" evidence="2">
    <location>
        <begin position="272"/>
        <end position="306"/>
    </location>
</feature>
<keyword evidence="5" id="KW-1185">Reference proteome</keyword>
<dbReference type="Gene3D" id="1.10.10.630">
    <property type="entry name" value="DnaD domain-like"/>
    <property type="match status" value="1"/>
</dbReference>
<dbReference type="InterPro" id="IPR006343">
    <property type="entry name" value="DnaB/C_C"/>
</dbReference>
<feature type="domain" description="DnaB/C C-terminal" evidence="3">
    <location>
        <begin position="190"/>
        <end position="263"/>
    </location>
</feature>
<protein>
    <submittedName>
        <fullName evidence="4">DnaD/phage-associated family protein</fullName>
    </submittedName>
</protein>
<evidence type="ECO:0000256" key="2">
    <source>
        <dbReference type="SAM" id="MobiDB-lite"/>
    </source>
</evidence>
<dbReference type="InterPro" id="IPR034829">
    <property type="entry name" value="DnaD-like_sf"/>
</dbReference>
<sequence>MMQTMYDRFTRRQFEESFHQNVVSLWQALYYQSLLRETNRFEWQNQDACQLSGLSKDAFFRARRQLITLGFLHVVSQSGSSLAVYTLLSEEHAVDEPKQEDAVLPERKAQLNRKRQEAQMLATARKVDRQAKGKPNQKMQMHTQVKPVDEPQAHPQFELKIADSRSKSLKNLKKNLVKSQRTATTNALRFDEISEYFDLLNPNEMMKTWLTEWFKRNGTAGVDLLIQALEETKEAERPSWRYTKTLLFNWEKSGFSSLEDVIASDDARLEKQFEAKKRPKQANKRRSVNHERATRSIREEYPSADF</sequence>
<organism evidence="4 5">
    <name type="scientific">Shouchella xiaoxiensis</name>
    <dbReference type="NCBI Taxonomy" id="766895"/>
    <lineage>
        <taxon>Bacteria</taxon>
        <taxon>Bacillati</taxon>
        <taxon>Bacillota</taxon>
        <taxon>Bacilli</taxon>
        <taxon>Bacillales</taxon>
        <taxon>Bacillaceae</taxon>
        <taxon>Shouchella</taxon>
    </lineage>
</organism>
<gene>
    <name evidence="4" type="ORF">JOC54_000301</name>
</gene>
<feature type="compositionally biased region" description="Basic and acidic residues" evidence="2">
    <location>
        <begin position="288"/>
        <end position="306"/>
    </location>
</feature>
<feature type="compositionally biased region" description="Basic residues" evidence="2">
    <location>
        <begin position="277"/>
        <end position="287"/>
    </location>
</feature>
<dbReference type="RefSeq" id="WP_204463847.1">
    <property type="nucleotide sequence ID" value="NZ_JAFBCV010000001.1"/>
</dbReference>
<dbReference type="NCBIfam" id="TIGR01446">
    <property type="entry name" value="DnaD_dom"/>
    <property type="match status" value="1"/>
</dbReference>
<evidence type="ECO:0000259" key="3">
    <source>
        <dbReference type="Pfam" id="PF07261"/>
    </source>
</evidence>
<accession>A0ABS2SNI2</accession>
<evidence type="ECO:0000313" key="5">
    <source>
        <dbReference type="Proteomes" id="UP001179280"/>
    </source>
</evidence>
<comment type="similarity">
    <text evidence="1">Belongs to the DnaB/DnaD family.</text>
</comment>